<dbReference type="eggNOG" id="KOG4411">
    <property type="taxonomic scope" value="Eukaryota"/>
</dbReference>
<evidence type="ECO:0000256" key="3">
    <source>
        <dbReference type="ARBA" id="ARBA00022946"/>
    </source>
</evidence>
<feature type="compositionally biased region" description="Basic residues" evidence="7">
    <location>
        <begin position="19"/>
        <end position="32"/>
    </location>
</feature>
<comment type="similarity">
    <text evidence="6">Belongs to the NDUFAF6 family.</text>
</comment>
<evidence type="ECO:0000313" key="9">
    <source>
        <dbReference type="Proteomes" id="UP000015100"/>
    </source>
</evidence>
<keyword evidence="4" id="KW-0496">Mitochondrion</keyword>
<dbReference type="AlphaFoldDB" id="S8A3R6"/>
<protein>
    <recommendedName>
        <fullName evidence="10">Squalene/phytoene synthase</fullName>
    </recommendedName>
</protein>
<sequence>MSSLRALRRVRPIGSLTGVRRHSTHAHSHSHSHSHDAPTNIEAVRNYCQELLRTHDYPSYILSTFTPQSIRDAHLAIRAFNVDVARVADQVSNLTVGRMRMQFWRDAIENTYSGHPPQEPVALLLAKVIHQDGIQFTKSFWMKLIAAREQYLGNQSYANIDALESYSESTYSSLHYLSLEALNYRSTNLDHVASHIGKASGITAVLRGTPLLAAPGPNSTHAAVLLPVDVCVKHGLRQEDVIRYGGSAEGLKDVIFEIATRANDHLITAREMLKHAGNEGKGLAFATFLPAVPTALYLGRLEKADFDVFDASLQRREWRLPWKAYIANTQRQF</sequence>
<dbReference type="OrthoDB" id="270318at2759"/>
<reference evidence="8 9" key="1">
    <citation type="journal article" date="2013" name="PLoS Genet.">
        <title>Genomic mechanisms accounting for the adaptation to parasitism in nematode-trapping fungi.</title>
        <authorList>
            <person name="Meerupati T."/>
            <person name="Andersson K.M."/>
            <person name="Friman E."/>
            <person name="Kumar D."/>
            <person name="Tunlid A."/>
            <person name="Ahren D."/>
        </authorList>
    </citation>
    <scope>NUCLEOTIDE SEQUENCE [LARGE SCALE GENOMIC DNA]</scope>
    <source>
        <strain evidence="8 9">CBS 200.50</strain>
    </source>
</reference>
<dbReference type="OMA" id="MINAREQ"/>
<gene>
    <name evidence="8" type="ORF">H072_8936</name>
</gene>
<evidence type="ECO:0000256" key="4">
    <source>
        <dbReference type="ARBA" id="ARBA00023128"/>
    </source>
</evidence>
<dbReference type="GO" id="GO:0032981">
    <property type="term" value="P:mitochondrial respiratory chain complex I assembly"/>
    <property type="evidence" value="ECO:0007669"/>
    <property type="project" value="TreeGrafter"/>
</dbReference>
<evidence type="ECO:0008006" key="10">
    <source>
        <dbReference type="Google" id="ProtNLM"/>
    </source>
</evidence>
<evidence type="ECO:0000256" key="5">
    <source>
        <dbReference type="ARBA" id="ARBA00023136"/>
    </source>
</evidence>
<reference evidence="9" key="2">
    <citation type="submission" date="2013-04" db="EMBL/GenBank/DDBJ databases">
        <title>Genomic mechanisms accounting for the adaptation to parasitism in nematode-trapping fungi.</title>
        <authorList>
            <person name="Ahren D.G."/>
        </authorList>
    </citation>
    <scope>NUCLEOTIDE SEQUENCE [LARGE SCALE GENOMIC DNA]</scope>
    <source>
        <strain evidence="9">CBS 200.50</strain>
    </source>
</reference>
<feature type="region of interest" description="Disordered" evidence="7">
    <location>
        <begin position="17"/>
        <end position="37"/>
    </location>
</feature>
<evidence type="ECO:0000256" key="2">
    <source>
        <dbReference type="ARBA" id="ARBA00022792"/>
    </source>
</evidence>
<dbReference type="SUPFAM" id="SSF48576">
    <property type="entry name" value="Terpenoid synthases"/>
    <property type="match status" value="1"/>
</dbReference>
<dbReference type="PANTHER" id="PTHR21181:SF13">
    <property type="entry name" value="NADH DEHYDROGENASE (UBIQUINONE) COMPLEX I, ASSEMBLY FACTOR 6"/>
    <property type="match status" value="1"/>
</dbReference>
<dbReference type="EMBL" id="AQGS01000650">
    <property type="protein sequence ID" value="EPS37374.1"/>
    <property type="molecule type" value="Genomic_DNA"/>
</dbReference>
<comment type="caution">
    <text evidence="8">The sequence shown here is derived from an EMBL/GenBank/DDBJ whole genome shotgun (WGS) entry which is preliminary data.</text>
</comment>
<keyword evidence="2" id="KW-0999">Mitochondrion inner membrane</keyword>
<name>S8A3R6_DACHA</name>
<dbReference type="Proteomes" id="UP000015100">
    <property type="component" value="Unassembled WGS sequence"/>
</dbReference>
<dbReference type="GO" id="GO:0005743">
    <property type="term" value="C:mitochondrial inner membrane"/>
    <property type="evidence" value="ECO:0007669"/>
    <property type="project" value="UniProtKB-SubCell"/>
</dbReference>
<evidence type="ECO:0000313" key="8">
    <source>
        <dbReference type="EMBL" id="EPS37374.1"/>
    </source>
</evidence>
<comment type="subcellular location">
    <subcellularLocation>
        <location evidence="1">Mitochondrion inner membrane</location>
    </subcellularLocation>
</comment>
<keyword evidence="9" id="KW-1185">Reference proteome</keyword>
<organism evidence="8 9">
    <name type="scientific">Dactylellina haptotyla (strain CBS 200.50)</name>
    <name type="common">Nematode-trapping fungus</name>
    <name type="synonym">Monacrosporium haptotylum</name>
    <dbReference type="NCBI Taxonomy" id="1284197"/>
    <lineage>
        <taxon>Eukaryota</taxon>
        <taxon>Fungi</taxon>
        <taxon>Dikarya</taxon>
        <taxon>Ascomycota</taxon>
        <taxon>Pezizomycotina</taxon>
        <taxon>Orbiliomycetes</taxon>
        <taxon>Orbiliales</taxon>
        <taxon>Orbiliaceae</taxon>
        <taxon>Dactylellina</taxon>
    </lineage>
</organism>
<dbReference type="STRING" id="1284197.S8A3R6"/>
<evidence type="ECO:0000256" key="1">
    <source>
        <dbReference type="ARBA" id="ARBA00004273"/>
    </source>
</evidence>
<dbReference type="PANTHER" id="PTHR21181">
    <property type="match status" value="1"/>
</dbReference>
<evidence type="ECO:0000256" key="7">
    <source>
        <dbReference type="SAM" id="MobiDB-lite"/>
    </source>
</evidence>
<accession>S8A3R6</accession>
<keyword evidence="5" id="KW-0472">Membrane</keyword>
<dbReference type="InterPro" id="IPR008949">
    <property type="entry name" value="Isoprenoid_synthase_dom_sf"/>
</dbReference>
<evidence type="ECO:0000256" key="6">
    <source>
        <dbReference type="ARBA" id="ARBA00038273"/>
    </source>
</evidence>
<dbReference type="Gene3D" id="1.10.600.10">
    <property type="entry name" value="Farnesyl Diphosphate Synthase"/>
    <property type="match status" value="1"/>
</dbReference>
<dbReference type="HOGENOM" id="CLU_037269_6_2_1"/>
<keyword evidence="3" id="KW-0809">Transit peptide</keyword>
<proteinExistence type="inferred from homology"/>
<dbReference type="Pfam" id="PF00494">
    <property type="entry name" value="SQS_PSY"/>
    <property type="match status" value="1"/>
</dbReference>
<dbReference type="InterPro" id="IPR002060">
    <property type="entry name" value="Squ/phyt_synthse"/>
</dbReference>